<reference evidence="2" key="1">
    <citation type="submission" date="2019-10" db="EMBL/GenBank/DDBJ databases">
        <authorList>
            <consortium name="DOE Joint Genome Institute"/>
            <person name="Kuo A."/>
            <person name="Miyauchi S."/>
            <person name="Kiss E."/>
            <person name="Drula E."/>
            <person name="Kohler A."/>
            <person name="Sanchez-Garcia M."/>
            <person name="Andreopoulos B."/>
            <person name="Barry K.W."/>
            <person name="Bonito G."/>
            <person name="Buee M."/>
            <person name="Carver A."/>
            <person name="Chen C."/>
            <person name="Cichocki N."/>
            <person name="Clum A."/>
            <person name="Culley D."/>
            <person name="Crous P.W."/>
            <person name="Fauchery L."/>
            <person name="Girlanda M."/>
            <person name="Hayes R."/>
            <person name="Keri Z."/>
            <person name="LaButti K."/>
            <person name="Lipzen A."/>
            <person name="Lombard V."/>
            <person name="Magnuson J."/>
            <person name="Maillard F."/>
            <person name="Morin E."/>
            <person name="Murat C."/>
            <person name="Nolan M."/>
            <person name="Ohm R."/>
            <person name="Pangilinan J."/>
            <person name="Pereira M."/>
            <person name="Perotto S."/>
            <person name="Peter M."/>
            <person name="Riley R."/>
            <person name="Sitrit Y."/>
            <person name="Stielow B."/>
            <person name="Szollosi G."/>
            <person name="Zifcakova L."/>
            <person name="Stursova M."/>
            <person name="Spatafora J.W."/>
            <person name="Tedersoo L."/>
            <person name="Vaario L.-M."/>
            <person name="Yamada A."/>
            <person name="Yan M."/>
            <person name="Wang P."/>
            <person name="Xu J."/>
            <person name="Bruns T."/>
            <person name="Baldrian P."/>
            <person name="Vilgalys R."/>
            <person name="Henrissat B."/>
            <person name="Grigoriev I.V."/>
            <person name="Hibbett D."/>
            <person name="Nagy L.G."/>
            <person name="Martin F.M."/>
        </authorList>
    </citation>
    <scope>NUCLEOTIDE SEQUENCE</scope>
    <source>
        <strain evidence="2">Prilba</strain>
    </source>
</reference>
<organism evidence="2 3">
    <name type="scientific">Russula ochroleuca</name>
    <dbReference type="NCBI Taxonomy" id="152965"/>
    <lineage>
        <taxon>Eukaryota</taxon>
        <taxon>Fungi</taxon>
        <taxon>Dikarya</taxon>
        <taxon>Basidiomycota</taxon>
        <taxon>Agaricomycotina</taxon>
        <taxon>Agaricomycetes</taxon>
        <taxon>Russulales</taxon>
        <taxon>Russulaceae</taxon>
        <taxon>Russula</taxon>
    </lineage>
</organism>
<proteinExistence type="predicted"/>
<dbReference type="EMBL" id="WHVB01000003">
    <property type="protein sequence ID" value="KAF8485241.1"/>
    <property type="molecule type" value="Genomic_DNA"/>
</dbReference>
<feature type="compositionally biased region" description="Polar residues" evidence="1">
    <location>
        <begin position="205"/>
        <end position="217"/>
    </location>
</feature>
<dbReference type="AlphaFoldDB" id="A0A9P5N3K3"/>
<evidence type="ECO:0000256" key="1">
    <source>
        <dbReference type="SAM" id="MobiDB-lite"/>
    </source>
</evidence>
<evidence type="ECO:0000313" key="2">
    <source>
        <dbReference type="EMBL" id="KAF8485241.1"/>
    </source>
</evidence>
<feature type="region of interest" description="Disordered" evidence="1">
    <location>
        <begin position="87"/>
        <end position="115"/>
    </location>
</feature>
<dbReference type="Proteomes" id="UP000759537">
    <property type="component" value="Unassembled WGS sequence"/>
</dbReference>
<keyword evidence="3" id="KW-1185">Reference proteome</keyword>
<sequence>MRIRILSEFEQANLPGIRSWFNVGRENTVASLKLSLCASVPALHDAQIRATELVLTLDDFELLDNSPIHVLREGDLICLRRRTRLPKRRAETAEEAPRKRHRPLPGSNGAAGGRAGVGGVGINGFIFQAPERLGRGRSTESSSSSSSSDTSSDTSSDDTSSSSESSESTSGSTSDSDSDSTRSSSSDDLDRPLLRPPPSSEPKTRPSQSRYVASSLSRIYLSPAPISVPPGFGKPQTHKRNERRRKKRQAERGSDDVPPVPAGGSNAIALGVANKSVLTPKPMMMMSLKNKNKRREFKNTIGMPSRITFQDNEVAPSPLPTLVPPSERDQLPPRLFVTSVDVEEDILPRNNDQNWDRKKKKKQRESYGQVADGVDVALDYSRTPEEDNTASASTQNYAALENAWENAPPLGEKDALSIGCVVGWQELGINPTTVTPEMMLFFARVVSAGENGAVVVRLHRPGLGMASFAGGDLKDEEEEFPWDRILEMRWRLVSD</sequence>
<dbReference type="OrthoDB" id="74813at2759"/>
<feature type="compositionally biased region" description="Basic residues" evidence="1">
    <location>
        <begin position="236"/>
        <end position="249"/>
    </location>
</feature>
<feature type="region of interest" description="Disordered" evidence="1">
    <location>
        <begin position="349"/>
        <end position="368"/>
    </location>
</feature>
<accession>A0A9P5N3K3</accession>
<gene>
    <name evidence="2" type="ORF">DFH94DRAFT_624326</name>
</gene>
<feature type="compositionally biased region" description="Low complexity" evidence="1">
    <location>
        <begin position="139"/>
        <end position="186"/>
    </location>
</feature>
<name>A0A9P5N3K3_9AGAM</name>
<feature type="region of interest" description="Disordered" evidence="1">
    <location>
        <begin position="129"/>
        <end position="268"/>
    </location>
</feature>
<protein>
    <submittedName>
        <fullName evidence="2">Uncharacterized protein</fullName>
    </submittedName>
</protein>
<feature type="compositionally biased region" description="Basic and acidic residues" evidence="1">
    <location>
        <begin position="88"/>
        <end position="97"/>
    </location>
</feature>
<evidence type="ECO:0000313" key="3">
    <source>
        <dbReference type="Proteomes" id="UP000759537"/>
    </source>
</evidence>
<reference evidence="2" key="2">
    <citation type="journal article" date="2020" name="Nat. Commun.">
        <title>Large-scale genome sequencing of mycorrhizal fungi provides insights into the early evolution of symbiotic traits.</title>
        <authorList>
            <person name="Miyauchi S."/>
            <person name="Kiss E."/>
            <person name="Kuo A."/>
            <person name="Drula E."/>
            <person name="Kohler A."/>
            <person name="Sanchez-Garcia M."/>
            <person name="Morin E."/>
            <person name="Andreopoulos B."/>
            <person name="Barry K.W."/>
            <person name="Bonito G."/>
            <person name="Buee M."/>
            <person name="Carver A."/>
            <person name="Chen C."/>
            <person name="Cichocki N."/>
            <person name="Clum A."/>
            <person name="Culley D."/>
            <person name="Crous P.W."/>
            <person name="Fauchery L."/>
            <person name="Girlanda M."/>
            <person name="Hayes R.D."/>
            <person name="Keri Z."/>
            <person name="LaButti K."/>
            <person name="Lipzen A."/>
            <person name="Lombard V."/>
            <person name="Magnuson J."/>
            <person name="Maillard F."/>
            <person name="Murat C."/>
            <person name="Nolan M."/>
            <person name="Ohm R.A."/>
            <person name="Pangilinan J."/>
            <person name="Pereira M.F."/>
            <person name="Perotto S."/>
            <person name="Peter M."/>
            <person name="Pfister S."/>
            <person name="Riley R."/>
            <person name="Sitrit Y."/>
            <person name="Stielow J.B."/>
            <person name="Szollosi G."/>
            <person name="Zifcakova L."/>
            <person name="Stursova M."/>
            <person name="Spatafora J.W."/>
            <person name="Tedersoo L."/>
            <person name="Vaario L.M."/>
            <person name="Yamada A."/>
            <person name="Yan M."/>
            <person name="Wang P."/>
            <person name="Xu J."/>
            <person name="Bruns T."/>
            <person name="Baldrian P."/>
            <person name="Vilgalys R."/>
            <person name="Dunand C."/>
            <person name="Henrissat B."/>
            <person name="Grigoriev I.V."/>
            <person name="Hibbett D."/>
            <person name="Nagy L.G."/>
            <person name="Martin F.M."/>
        </authorList>
    </citation>
    <scope>NUCLEOTIDE SEQUENCE</scope>
    <source>
        <strain evidence="2">Prilba</strain>
    </source>
</reference>
<comment type="caution">
    <text evidence="2">The sequence shown here is derived from an EMBL/GenBank/DDBJ whole genome shotgun (WGS) entry which is preliminary data.</text>
</comment>